<reference evidence="1" key="1">
    <citation type="submission" date="2020-05" db="EMBL/GenBank/DDBJ databases">
        <authorList>
            <person name="Chiriac C."/>
            <person name="Salcher M."/>
            <person name="Ghai R."/>
            <person name="Kavagutti S V."/>
        </authorList>
    </citation>
    <scope>NUCLEOTIDE SEQUENCE</scope>
</reference>
<name>A0A6J6E8X0_9ZZZZ</name>
<dbReference type="PANTHER" id="PTHR30528:SF0">
    <property type="entry name" value="CYTOPLASMIC PROTEIN"/>
    <property type="match status" value="1"/>
</dbReference>
<dbReference type="AlphaFoldDB" id="A0A6J6E8X0"/>
<protein>
    <submittedName>
        <fullName evidence="1">Unannotated protein</fullName>
    </submittedName>
</protein>
<dbReference type="InterPro" id="IPR009351">
    <property type="entry name" value="AlkZ-like"/>
</dbReference>
<proteinExistence type="predicted"/>
<accession>A0A6J6E8X0</accession>
<dbReference type="Pfam" id="PF06224">
    <property type="entry name" value="AlkZ-like"/>
    <property type="match status" value="1"/>
</dbReference>
<evidence type="ECO:0000313" key="1">
    <source>
        <dbReference type="EMBL" id="CAB4572751.1"/>
    </source>
</evidence>
<dbReference type="EMBL" id="CAEZSR010000105">
    <property type="protein sequence ID" value="CAB4572751.1"/>
    <property type="molecule type" value="Genomic_DNA"/>
</dbReference>
<dbReference type="PANTHER" id="PTHR30528">
    <property type="entry name" value="CYTOPLASMIC PROTEIN"/>
    <property type="match status" value="1"/>
</dbReference>
<sequence>MQQLSRSQARRVALAAQGFTDPRPTGRVDRRHLRRVLDRMGVVQIDSVNVLVRSQELPLFARLGPHPRSLIPDATAAGELFEYWVHEACHVPAVHHPLWRWRMAQTHRWRDVARIEEHRPGFVTDVLRRIEREGAVTSSDLEQRVGKKGTWWDWDDGKVALEYLFWTGRLAATRRAGDFARVYDLVERVLPSEVLALPTPPERDARKELLLLAARHHGVGTLDDLADYHRQKLTPARPLVDELVEEGRLVEVQVEGWSKPAYLHPDVAIPRRVRARALLSPFDPVVWYRERALRLFGFHYRIEIYTPQPKRQYGYYVLPFLLGEHLVARVDLKADRGHRTLLVQGAFAELGVPVGEVAEALAAELALMVAWLDLDEVTVADRGDLAAPLRDALAHYARR</sequence>
<gene>
    <name evidence="1" type="ORF">UFOPK1493_02509</name>
</gene>
<organism evidence="1">
    <name type="scientific">freshwater metagenome</name>
    <dbReference type="NCBI Taxonomy" id="449393"/>
    <lineage>
        <taxon>unclassified sequences</taxon>
        <taxon>metagenomes</taxon>
        <taxon>ecological metagenomes</taxon>
    </lineage>
</organism>